<organism evidence="2 3">
    <name type="scientific">Merdimonas faecis</name>
    <dbReference type="NCBI Taxonomy" id="1653435"/>
    <lineage>
        <taxon>Bacteria</taxon>
        <taxon>Bacillati</taxon>
        <taxon>Bacillota</taxon>
        <taxon>Clostridia</taxon>
        <taxon>Lachnospirales</taxon>
        <taxon>Lachnospiraceae</taxon>
        <taxon>Merdimonas</taxon>
    </lineage>
</organism>
<evidence type="ECO:0000313" key="3">
    <source>
        <dbReference type="Proteomes" id="UP000813420"/>
    </source>
</evidence>
<gene>
    <name evidence="2" type="ORF">K8V39_08290</name>
</gene>
<dbReference type="AlphaFoldDB" id="A0A9D2VYV7"/>
<dbReference type="Gene3D" id="3.90.580.10">
    <property type="entry name" value="Zinc finger, CHC2-type domain"/>
    <property type="match status" value="1"/>
</dbReference>
<dbReference type="SUPFAM" id="SSF57783">
    <property type="entry name" value="Zinc beta-ribbon"/>
    <property type="match status" value="1"/>
</dbReference>
<sequence length="405" mass="46539">MYDGPDFDYDILDVVHLLRLHKRRGNYYDCPFCGDTKGRLNIHPAKNVFRCNRCDRSGGMLQLYADLHNLTYREANQEIREALNKGEYREAQQAKKKAQAEPEQSKLAPLEVRHRTYKEMLDLLPLYEIHKENLLERGLTMEQIKERRYKSVPLYGLHKLAESLLERDCELEGVPGFYQDDTGRWTMNFKAKNSGFLVPVESVDGNIQACQIRLDQPRDNNKYLWFSSAGYPGGTSSGSPVHVIGDPDAETVYLTEGGLKGSIAHYLSGNTFICAAGVNMYRSVRPVLEELQHRKMKRLVETYDMDKKLKTDCDRQYHKCSQCQAHGEQETCPYKVEKRRIIQNACGKVYGICRELSLPVTRMVWDQDSDGNWAGKIKGIDDYYYAKRAEKSAPLPEEKGVGTKR</sequence>
<protein>
    <submittedName>
        <fullName evidence="2">CHC2 zinc finger domain-containing protein</fullName>
    </submittedName>
</protein>
<dbReference type="EMBL" id="DYXE01000074">
    <property type="protein sequence ID" value="HJH50247.1"/>
    <property type="molecule type" value="Genomic_DNA"/>
</dbReference>
<evidence type="ECO:0000313" key="2">
    <source>
        <dbReference type="EMBL" id="HJH50247.1"/>
    </source>
</evidence>
<dbReference type="RefSeq" id="WP_087200783.1">
    <property type="nucleotide sequence ID" value="NZ_DYXE01000074.1"/>
</dbReference>
<name>A0A9D2VYV7_9FIRM</name>
<accession>A0A9D2VYV7</accession>
<dbReference type="InterPro" id="IPR036977">
    <property type="entry name" value="DNA_primase_Znf_CHC2"/>
</dbReference>
<proteinExistence type="predicted"/>
<dbReference type="GO" id="GO:0003899">
    <property type="term" value="F:DNA-directed RNA polymerase activity"/>
    <property type="evidence" value="ECO:0007669"/>
    <property type="project" value="InterPro"/>
</dbReference>
<reference evidence="2" key="2">
    <citation type="submission" date="2021-09" db="EMBL/GenBank/DDBJ databases">
        <authorList>
            <person name="Gilroy R."/>
        </authorList>
    </citation>
    <scope>NUCLEOTIDE SEQUENCE</scope>
    <source>
        <strain evidence="2">USAMLcec4-12693</strain>
    </source>
</reference>
<dbReference type="InterPro" id="IPR002694">
    <property type="entry name" value="Znf_CHC2"/>
</dbReference>
<dbReference type="Proteomes" id="UP000813420">
    <property type="component" value="Unassembled WGS sequence"/>
</dbReference>
<feature type="domain" description="Zinc finger CHC2-type" evidence="1">
    <location>
        <begin position="9"/>
        <end position="83"/>
    </location>
</feature>
<dbReference type="Pfam" id="PF01807">
    <property type="entry name" value="Zn_ribbon_DnaG"/>
    <property type="match status" value="1"/>
</dbReference>
<evidence type="ECO:0000259" key="1">
    <source>
        <dbReference type="Pfam" id="PF01807"/>
    </source>
</evidence>
<reference evidence="2" key="1">
    <citation type="journal article" date="2021" name="PeerJ">
        <title>Extensive microbial diversity within the chicken gut microbiome revealed by metagenomics and culture.</title>
        <authorList>
            <person name="Gilroy R."/>
            <person name="Ravi A."/>
            <person name="Getino M."/>
            <person name="Pursley I."/>
            <person name="Horton D.L."/>
            <person name="Alikhan N.F."/>
            <person name="Baker D."/>
            <person name="Gharbi K."/>
            <person name="Hall N."/>
            <person name="Watson M."/>
            <person name="Adriaenssens E.M."/>
            <person name="Foster-Nyarko E."/>
            <person name="Jarju S."/>
            <person name="Secka A."/>
            <person name="Antonio M."/>
            <person name="Oren A."/>
            <person name="Chaudhuri R.R."/>
            <person name="La Ragione R."/>
            <person name="Hildebrand F."/>
            <person name="Pallen M.J."/>
        </authorList>
    </citation>
    <scope>NUCLEOTIDE SEQUENCE</scope>
    <source>
        <strain evidence="2">USAMLcec4-12693</strain>
    </source>
</reference>
<dbReference type="GO" id="GO:0008270">
    <property type="term" value="F:zinc ion binding"/>
    <property type="evidence" value="ECO:0007669"/>
    <property type="project" value="InterPro"/>
</dbReference>
<dbReference type="GO" id="GO:0003677">
    <property type="term" value="F:DNA binding"/>
    <property type="evidence" value="ECO:0007669"/>
    <property type="project" value="InterPro"/>
</dbReference>
<comment type="caution">
    <text evidence="2">The sequence shown here is derived from an EMBL/GenBank/DDBJ whole genome shotgun (WGS) entry which is preliminary data.</text>
</comment>
<dbReference type="GO" id="GO:0006260">
    <property type="term" value="P:DNA replication"/>
    <property type="evidence" value="ECO:0007669"/>
    <property type="project" value="InterPro"/>
</dbReference>